<evidence type="ECO:0008006" key="4">
    <source>
        <dbReference type="Google" id="ProtNLM"/>
    </source>
</evidence>
<evidence type="ECO:0000313" key="3">
    <source>
        <dbReference type="Proteomes" id="UP000721236"/>
    </source>
</evidence>
<feature type="chain" id="PRO_5045671637" description="Hydroxyquinol 1,2-dioxygenase" evidence="1">
    <location>
        <begin position="30"/>
        <end position="94"/>
    </location>
</feature>
<dbReference type="EMBL" id="CAJZAH010000004">
    <property type="protein sequence ID" value="CAG9180041.1"/>
    <property type="molecule type" value="Genomic_DNA"/>
</dbReference>
<evidence type="ECO:0000313" key="2">
    <source>
        <dbReference type="EMBL" id="CAG9180041.1"/>
    </source>
</evidence>
<feature type="signal peptide" evidence="1">
    <location>
        <begin position="1"/>
        <end position="29"/>
    </location>
</feature>
<dbReference type="Proteomes" id="UP000721236">
    <property type="component" value="Unassembled WGS sequence"/>
</dbReference>
<accession>A0ABM8XIP4</accession>
<proteinExistence type="predicted"/>
<keyword evidence="1" id="KW-0732">Signal</keyword>
<organism evidence="2 3">
    <name type="scientific">Cupriavidus respiraculi</name>
    <dbReference type="NCBI Taxonomy" id="195930"/>
    <lineage>
        <taxon>Bacteria</taxon>
        <taxon>Pseudomonadati</taxon>
        <taxon>Pseudomonadota</taxon>
        <taxon>Betaproteobacteria</taxon>
        <taxon>Burkholderiales</taxon>
        <taxon>Burkholderiaceae</taxon>
        <taxon>Cupriavidus</taxon>
    </lineage>
</organism>
<gene>
    <name evidence="2" type="ORF">LMG21510_03970</name>
</gene>
<sequence length="94" mass="9548">MKTLAHSRRFALTLLCAAGLSAAASLAHAGELHDSTLRLDGSAARVGAADPYTDGASAVGARDVYTDGARALNRHEAGASSHVADQRDAFSQGA</sequence>
<name>A0ABM8XIP4_9BURK</name>
<evidence type="ECO:0000256" key="1">
    <source>
        <dbReference type="SAM" id="SignalP"/>
    </source>
</evidence>
<dbReference type="RefSeq" id="WP_222207083.1">
    <property type="nucleotide sequence ID" value="NZ_CAJZAH010000004.1"/>
</dbReference>
<comment type="caution">
    <text evidence="2">The sequence shown here is derived from an EMBL/GenBank/DDBJ whole genome shotgun (WGS) entry which is preliminary data.</text>
</comment>
<keyword evidence="3" id="KW-1185">Reference proteome</keyword>
<protein>
    <recommendedName>
        <fullName evidence="4">Hydroxyquinol 1,2-dioxygenase</fullName>
    </recommendedName>
</protein>
<reference evidence="2 3" key="1">
    <citation type="submission" date="2021-08" db="EMBL/GenBank/DDBJ databases">
        <authorList>
            <person name="Peeters C."/>
        </authorList>
    </citation>
    <scope>NUCLEOTIDE SEQUENCE [LARGE SCALE GENOMIC DNA]</scope>
    <source>
        <strain evidence="2 3">LMG 21510</strain>
    </source>
</reference>